<keyword evidence="8 12" id="KW-0653">Protein transport</keyword>
<comment type="subcellular location">
    <subcellularLocation>
        <location evidence="1">Cell inner membrane</location>
        <topology evidence="1">Multi-pass membrane protein</topology>
    </subcellularLocation>
    <subcellularLocation>
        <location evidence="12">Membrane</location>
        <topology evidence="12">Multi-pass membrane protein</topology>
    </subcellularLocation>
</comment>
<evidence type="ECO:0000256" key="13">
    <source>
        <dbReference type="SAM" id="Phobius"/>
    </source>
</evidence>
<keyword evidence="5" id="KW-1003">Cell membrane</keyword>
<keyword evidence="4 12" id="KW-0813">Transport</keyword>
<dbReference type="GO" id="GO:0005886">
    <property type="term" value="C:plasma membrane"/>
    <property type="evidence" value="ECO:0007669"/>
    <property type="project" value="UniProtKB-SubCell"/>
</dbReference>
<keyword evidence="10 13" id="KW-0472">Membrane</keyword>
<evidence type="ECO:0000256" key="6">
    <source>
        <dbReference type="ARBA" id="ARBA00022519"/>
    </source>
</evidence>
<keyword evidence="6" id="KW-0997">Cell inner membrane</keyword>
<dbReference type="InterPro" id="IPR050790">
    <property type="entry name" value="ExbB/TolQ_transport"/>
</dbReference>
<dbReference type="EMBL" id="BAND01000196">
    <property type="protein sequence ID" value="GAJ30655.1"/>
    <property type="molecule type" value="Genomic_DNA"/>
</dbReference>
<evidence type="ECO:0000313" key="15">
    <source>
        <dbReference type="EMBL" id="GAJ30655.1"/>
    </source>
</evidence>
<evidence type="ECO:0000256" key="10">
    <source>
        <dbReference type="ARBA" id="ARBA00023136"/>
    </source>
</evidence>
<accession>A0A023DAB8</accession>
<reference evidence="15 16" key="2">
    <citation type="journal article" date="2014" name="FEMS Microbiol. Lett.">
        <title>Draft genomic DNA sequence of the facultatively methylotrophic bacterium Acidomonas methanolica type strain MB58.</title>
        <authorList>
            <person name="Higashiura N."/>
            <person name="Hadano H."/>
            <person name="Hirakawa H."/>
            <person name="Matsutani M."/>
            <person name="Takabe S."/>
            <person name="Matsushita K."/>
            <person name="Azuma Y."/>
        </authorList>
    </citation>
    <scope>NUCLEOTIDE SEQUENCE [LARGE SCALE GENOMIC DNA]</scope>
    <source>
        <strain evidence="15 16">MB58</strain>
    </source>
</reference>
<dbReference type="InterPro" id="IPR002898">
    <property type="entry name" value="MotA_ExbB_proton_chnl"/>
</dbReference>
<dbReference type="AlphaFoldDB" id="A0A023DAB8"/>
<evidence type="ECO:0000256" key="3">
    <source>
        <dbReference type="ARBA" id="ARBA00022093"/>
    </source>
</evidence>
<evidence type="ECO:0000259" key="14">
    <source>
        <dbReference type="Pfam" id="PF01618"/>
    </source>
</evidence>
<comment type="subunit">
    <text evidence="2">The accessory proteins ExbB and ExbD seem to form a complex with TonB.</text>
</comment>
<dbReference type="GO" id="GO:0022857">
    <property type="term" value="F:transmembrane transporter activity"/>
    <property type="evidence" value="ECO:0007669"/>
    <property type="project" value="InterPro"/>
</dbReference>
<evidence type="ECO:0000256" key="7">
    <source>
        <dbReference type="ARBA" id="ARBA00022692"/>
    </source>
</evidence>
<feature type="transmembrane region" description="Helical" evidence="13">
    <location>
        <begin position="124"/>
        <end position="145"/>
    </location>
</feature>
<dbReference type="NCBIfam" id="TIGR02797">
    <property type="entry name" value="exbB"/>
    <property type="match status" value="1"/>
</dbReference>
<dbReference type="PANTHER" id="PTHR30625">
    <property type="entry name" value="PROTEIN TOLQ"/>
    <property type="match status" value="1"/>
</dbReference>
<gene>
    <name evidence="15" type="ORF">Amme_212_038</name>
</gene>
<evidence type="ECO:0000313" key="16">
    <source>
        <dbReference type="Proteomes" id="UP000019760"/>
    </source>
</evidence>
<evidence type="ECO:0000256" key="9">
    <source>
        <dbReference type="ARBA" id="ARBA00022989"/>
    </source>
</evidence>
<evidence type="ECO:0000256" key="4">
    <source>
        <dbReference type="ARBA" id="ARBA00022448"/>
    </source>
</evidence>
<keyword evidence="7 13" id="KW-0812">Transmembrane</keyword>
<reference evidence="16" key="1">
    <citation type="journal article" date="2014" name="FEMS Microbiol. Lett.">
        <title>Draft Genomic DNA Sequence of the Facultatively Methylotrophic Bacterium Acidomonas methanolica type strain MB58.</title>
        <authorList>
            <person name="Higashiura N."/>
            <person name="Hadano H."/>
            <person name="Hirakawa H."/>
            <person name="Matsutani M."/>
            <person name="Takabe S."/>
            <person name="Matsushita K."/>
            <person name="Azuma Y."/>
        </authorList>
    </citation>
    <scope>NUCLEOTIDE SEQUENCE [LARGE SCALE GENOMIC DNA]</scope>
    <source>
        <strain evidence="16">MB58</strain>
    </source>
</reference>
<keyword evidence="9 13" id="KW-1133">Transmembrane helix</keyword>
<dbReference type="Pfam" id="PF01618">
    <property type="entry name" value="MotA_ExbB"/>
    <property type="match status" value="1"/>
</dbReference>
<feature type="transmembrane region" description="Helical" evidence="13">
    <location>
        <begin position="20"/>
        <end position="39"/>
    </location>
</feature>
<comment type="function">
    <text evidence="11">Involved in the TonB-dependent energy-dependent transport of various receptor-bound substrates. Protects ExbD from proteolytic degradation and functionally stabilizes TonB.</text>
</comment>
<sequence>MSSSPWEMFLNTGPVVRTVMILLVLASAMSWTVFLAKSVEFFRLKRRLRAEEHILAEASSLHLASERLRGQDGLTGLFIAAATDERTHSQDIPDDRDGVKERIILHLERLEAAEGRRLMRGTGLLATIGATAPFVGLFGTVWGVMTSFTGIAAAKATSLAVVAPGIAEALLATALGLVAAIPAVVIYNHLVRQSAACRAQVADLTTGVMRLLSRDLARAQMLSPGGQVVRFGTRALLAE</sequence>
<evidence type="ECO:0000256" key="11">
    <source>
        <dbReference type="ARBA" id="ARBA00024816"/>
    </source>
</evidence>
<name>A0A023DAB8_ACIMT</name>
<feature type="transmembrane region" description="Helical" evidence="13">
    <location>
        <begin position="165"/>
        <end position="188"/>
    </location>
</feature>
<dbReference type="RefSeq" id="WP_052512629.1">
    <property type="nucleotide sequence ID" value="NZ_BAND01000196.1"/>
</dbReference>
<comment type="caution">
    <text evidence="15">The sequence shown here is derived from an EMBL/GenBank/DDBJ whole genome shotgun (WGS) entry which is preliminary data.</text>
</comment>
<proteinExistence type="inferred from homology"/>
<evidence type="ECO:0000256" key="8">
    <source>
        <dbReference type="ARBA" id="ARBA00022927"/>
    </source>
</evidence>
<dbReference type="PANTHER" id="PTHR30625:SF16">
    <property type="entry name" value="BIOPOLYMER TRANSPORT PROTEIN EXBB"/>
    <property type="match status" value="1"/>
</dbReference>
<dbReference type="Proteomes" id="UP000019760">
    <property type="component" value="Unassembled WGS sequence"/>
</dbReference>
<keyword evidence="16" id="KW-1185">Reference proteome</keyword>
<evidence type="ECO:0000256" key="12">
    <source>
        <dbReference type="RuleBase" id="RU004057"/>
    </source>
</evidence>
<dbReference type="InterPro" id="IPR014164">
    <property type="entry name" value="TonB_ExbB_1"/>
</dbReference>
<comment type="similarity">
    <text evidence="12">Belongs to the exbB/tolQ family.</text>
</comment>
<evidence type="ECO:0000256" key="2">
    <source>
        <dbReference type="ARBA" id="ARBA00011471"/>
    </source>
</evidence>
<evidence type="ECO:0000256" key="1">
    <source>
        <dbReference type="ARBA" id="ARBA00004429"/>
    </source>
</evidence>
<protein>
    <recommendedName>
        <fullName evidence="3">Biopolymer transport protein ExbB</fullName>
    </recommendedName>
</protein>
<organism evidence="15 16">
    <name type="scientific">Acidomonas methanolica NBRC 104435</name>
    <dbReference type="NCBI Taxonomy" id="1231351"/>
    <lineage>
        <taxon>Bacteria</taxon>
        <taxon>Pseudomonadati</taxon>
        <taxon>Pseudomonadota</taxon>
        <taxon>Alphaproteobacteria</taxon>
        <taxon>Acetobacterales</taxon>
        <taxon>Acetobacteraceae</taxon>
        <taxon>Acidomonas</taxon>
    </lineage>
</organism>
<evidence type="ECO:0000256" key="5">
    <source>
        <dbReference type="ARBA" id="ARBA00022475"/>
    </source>
</evidence>
<dbReference type="GO" id="GO:0017038">
    <property type="term" value="P:protein import"/>
    <property type="evidence" value="ECO:0007669"/>
    <property type="project" value="TreeGrafter"/>
</dbReference>
<feature type="domain" description="MotA/TolQ/ExbB proton channel" evidence="14">
    <location>
        <begin position="89"/>
        <end position="198"/>
    </location>
</feature>